<dbReference type="RefSeq" id="WP_342848810.1">
    <property type="nucleotide sequence ID" value="NZ_JBBMQO010000007.1"/>
</dbReference>
<evidence type="ECO:0000313" key="2">
    <source>
        <dbReference type="EMBL" id="MEM5502511.1"/>
    </source>
</evidence>
<gene>
    <name evidence="2" type="ORF">WNY59_13025</name>
</gene>
<name>A0ABU9T8P7_9HYPH</name>
<evidence type="ECO:0000313" key="3">
    <source>
        <dbReference type="Proteomes" id="UP001477870"/>
    </source>
</evidence>
<reference evidence="2 3" key="1">
    <citation type="submission" date="2024-03" db="EMBL/GenBank/DDBJ databases">
        <title>Community enrichment and isolation of bacterial strains for fucoidan degradation.</title>
        <authorList>
            <person name="Sichert A."/>
        </authorList>
    </citation>
    <scope>NUCLEOTIDE SEQUENCE [LARGE SCALE GENOMIC DNA]</scope>
    <source>
        <strain evidence="2 3">AS62</strain>
    </source>
</reference>
<feature type="chain" id="PRO_5045885143" evidence="1">
    <location>
        <begin position="25"/>
        <end position="133"/>
    </location>
</feature>
<organism evidence="2 3">
    <name type="scientific">Ahrensia kielensis</name>
    <dbReference type="NCBI Taxonomy" id="76980"/>
    <lineage>
        <taxon>Bacteria</taxon>
        <taxon>Pseudomonadati</taxon>
        <taxon>Pseudomonadota</taxon>
        <taxon>Alphaproteobacteria</taxon>
        <taxon>Hyphomicrobiales</taxon>
        <taxon>Ahrensiaceae</taxon>
        <taxon>Ahrensia</taxon>
    </lineage>
</organism>
<feature type="signal peptide" evidence="1">
    <location>
        <begin position="1"/>
        <end position="24"/>
    </location>
</feature>
<dbReference type="Proteomes" id="UP001477870">
    <property type="component" value="Unassembled WGS sequence"/>
</dbReference>
<keyword evidence="1" id="KW-0732">Signal</keyword>
<sequence length="133" mass="14267">MNSVVSNIVLPAACALVFCGAAFMGISVEPSGHNQAVIDNGKLKKEEVATVQHSFPVFYQNEKTGHCVLGIRTPVEKSKDQYADAKSVKQRKEIYTKASTILANAEDGDAVCADLFSAAAAIADVEEYVFLLK</sequence>
<comment type="caution">
    <text evidence="2">The sequence shown here is derived from an EMBL/GenBank/DDBJ whole genome shotgun (WGS) entry which is preliminary data.</text>
</comment>
<accession>A0ABU9T8P7</accession>
<proteinExistence type="predicted"/>
<dbReference type="EMBL" id="JBBMQO010000007">
    <property type="protein sequence ID" value="MEM5502511.1"/>
    <property type="molecule type" value="Genomic_DNA"/>
</dbReference>
<keyword evidence="3" id="KW-1185">Reference proteome</keyword>
<protein>
    <submittedName>
        <fullName evidence="2">Uncharacterized protein</fullName>
    </submittedName>
</protein>
<evidence type="ECO:0000256" key="1">
    <source>
        <dbReference type="SAM" id="SignalP"/>
    </source>
</evidence>